<dbReference type="GO" id="GO:0006313">
    <property type="term" value="P:DNA transposition"/>
    <property type="evidence" value="ECO:0007669"/>
    <property type="project" value="InterPro"/>
</dbReference>
<comment type="caution">
    <text evidence="2">The sequence shown here is derived from an EMBL/GenBank/DDBJ whole genome shotgun (WGS) entry which is preliminary data.</text>
</comment>
<evidence type="ECO:0000259" key="1">
    <source>
        <dbReference type="SMART" id="SM01321"/>
    </source>
</evidence>
<keyword evidence="3" id="KW-1185">Reference proteome</keyword>
<dbReference type="Pfam" id="PF01797">
    <property type="entry name" value="Y1_Tnp"/>
    <property type="match status" value="1"/>
</dbReference>
<dbReference type="SMART" id="SM01321">
    <property type="entry name" value="Y1_Tnp"/>
    <property type="match status" value="1"/>
</dbReference>
<evidence type="ECO:0000313" key="3">
    <source>
        <dbReference type="Proteomes" id="UP000295164"/>
    </source>
</evidence>
<dbReference type="InterPro" id="IPR002686">
    <property type="entry name" value="Transposase_17"/>
</dbReference>
<dbReference type="SUPFAM" id="SSF143422">
    <property type="entry name" value="Transposase IS200-like"/>
    <property type="match status" value="1"/>
</dbReference>
<dbReference type="OrthoDB" id="9797997at2"/>
<dbReference type="AlphaFoldDB" id="A0A4R4E356"/>
<organism evidence="2 3">
    <name type="scientific">Flaviaesturariibacter aridisoli</name>
    <dbReference type="NCBI Taxonomy" id="2545761"/>
    <lineage>
        <taxon>Bacteria</taxon>
        <taxon>Pseudomonadati</taxon>
        <taxon>Bacteroidota</taxon>
        <taxon>Chitinophagia</taxon>
        <taxon>Chitinophagales</taxon>
        <taxon>Chitinophagaceae</taxon>
        <taxon>Flaviaestuariibacter</taxon>
    </lineage>
</organism>
<sequence length="153" mass="17964">MSNTWKQSAVHVVFAPKYRQALLLPSIREHVESHMAGKIDGMDHQLMAIYAMPDHVHLLMAISMNMAPAMIMQVIKGETAHWINGQKLLPAHFEWQRGYRWFHISADRVPVVARYIRRQPEHHGQERFVDEDQRLMREQGVDFDPQYGFHEPL</sequence>
<gene>
    <name evidence="2" type="primary">tnpA</name>
    <name evidence="2" type="ORF">E0486_09385</name>
</gene>
<dbReference type="NCBIfam" id="NF033573">
    <property type="entry name" value="transpos_IS200"/>
    <property type="match status" value="1"/>
</dbReference>
<dbReference type="EMBL" id="SKFH01000012">
    <property type="protein sequence ID" value="TCZ71756.1"/>
    <property type="molecule type" value="Genomic_DNA"/>
</dbReference>
<dbReference type="RefSeq" id="WP_131851909.1">
    <property type="nucleotide sequence ID" value="NZ_SKFH01000012.1"/>
</dbReference>
<proteinExistence type="predicted"/>
<name>A0A4R4E356_9BACT</name>
<evidence type="ECO:0000313" key="2">
    <source>
        <dbReference type="EMBL" id="TCZ71756.1"/>
    </source>
</evidence>
<feature type="domain" description="Transposase IS200-like" evidence="1">
    <location>
        <begin position="6"/>
        <end position="119"/>
    </location>
</feature>
<dbReference type="Gene3D" id="3.30.70.1290">
    <property type="entry name" value="Transposase IS200-like"/>
    <property type="match status" value="1"/>
</dbReference>
<dbReference type="PANTHER" id="PTHR33360">
    <property type="entry name" value="TRANSPOSASE FOR INSERTION SEQUENCE ELEMENT IS200"/>
    <property type="match status" value="1"/>
</dbReference>
<dbReference type="PANTHER" id="PTHR33360:SF2">
    <property type="entry name" value="TRANSPOSASE FOR INSERTION SEQUENCE ELEMENT IS200"/>
    <property type="match status" value="1"/>
</dbReference>
<accession>A0A4R4E356</accession>
<dbReference type="GO" id="GO:0003677">
    <property type="term" value="F:DNA binding"/>
    <property type="evidence" value="ECO:0007669"/>
    <property type="project" value="InterPro"/>
</dbReference>
<dbReference type="Proteomes" id="UP000295164">
    <property type="component" value="Unassembled WGS sequence"/>
</dbReference>
<dbReference type="GO" id="GO:0004803">
    <property type="term" value="F:transposase activity"/>
    <property type="evidence" value="ECO:0007669"/>
    <property type="project" value="InterPro"/>
</dbReference>
<protein>
    <submittedName>
        <fullName evidence="2">IS200/IS605 family transposase</fullName>
    </submittedName>
</protein>
<dbReference type="InterPro" id="IPR036515">
    <property type="entry name" value="Transposase_17_sf"/>
</dbReference>
<reference evidence="2 3" key="1">
    <citation type="submission" date="2019-03" db="EMBL/GenBank/DDBJ databases">
        <authorList>
            <person name="Kim M.K.M."/>
        </authorList>
    </citation>
    <scope>NUCLEOTIDE SEQUENCE [LARGE SCALE GENOMIC DNA]</scope>
    <source>
        <strain evidence="2 3">17J68-15</strain>
    </source>
</reference>